<accession>A0A0R0FJJ5</accession>
<reference evidence="2 3" key="1">
    <citation type="journal article" date="2010" name="Nature">
        <title>Genome sequence of the palaeopolyploid soybean.</title>
        <authorList>
            <person name="Schmutz J."/>
            <person name="Cannon S.B."/>
            <person name="Schlueter J."/>
            <person name="Ma J."/>
            <person name="Mitros T."/>
            <person name="Nelson W."/>
            <person name="Hyten D.L."/>
            <person name="Song Q."/>
            <person name="Thelen J.J."/>
            <person name="Cheng J."/>
            <person name="Xu D."/>
            <person name="Hellsten U."/>
            <person name="May G.D."/>
            <person name="Yu Y."/>
            <person name="Sakurai T."/>
            <person name="Umezawa T."/>
            <person name="Bhattacharyya M.K."/>
            <person name="Sandhu D."/>
            <person name="Valliyodan B."/>
            <person name="Lindquist E."/>
            <person name="Peto M."/>
            <person name="Grant D."/>
            <person name="Shu S."/>
            <person name="Goodstein D."/>
            <person name="Barry K."/>
            <person name="Futrell-Griggs M."/>
            <person name="Abernathy B."/>
            <person name="Du J."/>
            <person name="Tian Z."/>
            <person name="Zhu L."/>
            <person name="Gill N."/>
            <person name="Joshi T."/>
            <person name="Libault M."/>
            <person name="Sethuraman A."/>
            <person name="Zhang X.-C."/>
            <person name="Shinozaki K."/>
            <person name="Nguyen H.T."/>
            <person name="Wing R.A."/>
            <person name="Cregan P."/>
            <person name="Specht J."/>
            <person name="Grimwood J."/>
            <person name="Rokhsar D."/>
            <person name="Stacey G."/>
            <person name="Shoemaker R.C."/>
            <person name="Jackson S.A."/>
        </authorList>
    </citation>
    <scope>NUCLEOTIDE SEQUENCE [LARGE SCALE GENOMIC DNA]</scope>
    <source>
        <strain evidence="3">cv. Williams 82</strain>
        <tissue evidence="2">Callus</tissue>
    </source>
</reference>
<feature type="chain" id="PRO_5014521037" description="Secreted protein" evidence="1">
    <location>
        <begin position="25"/>
        <end position="103"/>
    </location>
</feature>
<dbReference type="Gramene" id="KRH06190">
    <property type="protein sequence ID" value="KRH06190"/>
    <property type="gene ID" value="GLYMA_16G008000"/>
</dbReference>
<dbReference type="InParanoid" id="A0A0R0FJJ5"/>
<dbReference type="EMBL" id="CM000849">
    <property type="protein sequence ID" value="KRH06190.1"/>
    <property type="molecule type" value="Genomic_DNA"/>
</dbReference>
<reference evidence="3" key="2">
    <citation type="submission" date="2018-02" db="UniProtKB">
        <authorList>
            <consortium name="EnsemblPlants"/>
        </authorList>
    </citation>
    <scope>IDENTIFICATION</scope>
    <source>
        <strain evidence="3">Williams 82</strain>
    </source>
</reference>
<feature type="signal peptide" evidence="1">
    <location>
        <begin position="1"/>
        <end position="24"/>
    </location>
</feature>
<dbReference type="AlphaFoldDB" id="A0A0R0FJJ5"/>
<evidence type="ECO:0000313" key="3">
    <source>
        <dbReference type="EnsemblPlants" id="KRH06190"/>
    </source>
</evidence>
<name>A0A0R0FJJ5_SOYBN</name>
<keyword evidence="4" id="KW-1185">Reference proteome</keyword>
<sequence>MSPHPVLLFSNVVTLFLASRQTSSSIVPSERLCCRFVFSSVVSLDLGSQWIRKAFLTVKVTLFSHSFLLTLSKLRHTFVIILVKIQNMKEKECNLKLSSGEIA</sequence>
<proteinExistence type="predicted"/>
<evidence type="ECO:0000256" key="1">
    <source>
        <dbReference type="SAM" id="SignalP"/>
    </source>
</evidence>
<dbReference type="Proteomes" id="UP000008827">
    <property type="component" value="Chromosome 16"/>
</dbReference>
<evidence type="ECO:0000313" key="4">
    <source>
        <dbReference type="Proteomes" id="UP000008827"/>
    </source>
</evidence>
<evidence type="ECO:0008006" key="5">
    <source>
        <dbReference type="Google" id="ProtNLM"/>
    </source>
</evidence>
<organism evidence="2">
    <name type="scientific">Glycine max</name>
    <name type="common">Soybean</name>
    <name type="synonym">Glycine hispida</name>
    <dbReference type="NCBI Taxonomy" id="3847"/>
    <lineage>
        <taxon>Eukaryota</taxon>
        <taxon>Viridiplantae</taxon>
        <taxon>Streptophyta</taxon>
        <taxon>Embryophyta</taxon>
        <taxon>Tracheophyta</taxon>
        <taxon>Spermatophyta</taxon>
        <taxon>Magnoliopsida</taxon>
        <taxon>eudicotyledons</taxon>
        <taxon>Gunneridae</taxon>
        <taxon>Pentapetalae</taxon>
        <taxon>rosids</taxon>
        <taxon>fabids</taxon>
        <taxon>Fabales</taxon>
        <taxon>Fabaceae</taxon>
        <taxon>Papilionoideae</taxon>
        <taxon>50 kb inversion clade</taxon>
        <taxon>NPAAA clade</taxon>
        <taxon>indigoferoid/millettioid clade</taxon>
        <taxon>Phaseoleae</taxon>
        <taxon>Glycine</taxon>
        <taxon>Glycine subgen. Soja</taxon>
    </lineage>
</organism>
<evidence type="ECO:0000313" key="2">
    <source>
        <dbReference type="EMBL" id="KRH06190.1"/>
    </source>
</evidence>
<gene>
    <name evidence="2" type="ORF">GLYMA_16G008000</name>
</gene>
<dbReference type="EnsemblPlants" id="KRH06190">
    <property type="protein sequence ID" value="KRH06190"/>
    <property type="gene ID" value="GLYMA_16G008000"/>
</dbReference>
<reference evidence="2" key="3">
    <citation type="submission" date="2018-07" db="EMBL/GenBank/DDBJ databases">
        <title>WGS assembly of Glycine max.</title>
        <authorList>
            <person name="Schmutz J."/>
            <person name="Cannon S."/>
            <person name="Schlueter J."/>
            <person name="Ma J."/>
            <person name="Mitros T."/>
            <person name="Nelson W."/>
            <person name="Hyten D."/>
            <person name="Song Q."/>
            <person name="Thelen J."/>
            <person name="Cheng J."/>
            <person name="Xu D."/>
            <person name="Hellsten U."/>
            <person name="May G."/>
            <person name="Yu Y."/>
            <person name="Sakurai T."/>
            <person name="Umezawa T."/>
            <person name="Bhattacharyya M."/>
            <person name="Sandhu D."/>
            <person name="Valliyodan B."/>
            <person name="Lindquist E."/>
            <person name="Peto M."/>
            <person name="Grant D."/>
            <person name="Shu S."/>
            <person name="Goodstein D."/>
            <person name="Barry K."/>
            <person name="Futrell-Griggs M."/>
            <person name="Abernathy B."/>
            <person name="Du J."/>
            <person name="Tian Z."/>
            <person name="Zhu L."/>
            <person name="Gill N."/>
            <person name="Joshi T."/>
            <person name="Libault M."/>
            <person name="Sethuraman A."/>
            <person name="Zhang X."/>
            <person name="Shinozaki K."/>
            <person name="Nguyen H."/>
            <person name="Wing R."/>
            <person name="Cregan P."/>
            <person name="Specht J."/>
            <person name="Grimwood J."/>
            <person name="Rokhsar D."/>
            <person name="Stacey G."/>
            <person name="Shoemaker R."/>
            <person name="Jackson S."/>
        </authorList>
    </citation>
    <scope>NUCLEOTIDE SEQUENCE</scope>
    <source>
        <tissue evidence="2">Callus</tissue>
    </source>
</reference>
<keyword evidence="1" id="KW-0732">Signal</keyword>
<protein>
    <recommendedName>
        <fullName evidence="5">Secreted protein</fullName>
    </recommendedName>
</protein>